<dbReference type="PROSITE" id="PS50850">
    <property type="entry name" value="MFS"/>
    <property type="match status" value="1"/>
</dbReference>
<feature type="transmembrane region" description="Helical" evidence="7">
    <location>
        <begin position="348"/>
        <end position="367"/>
    </location>
</feature>
<dbReference type="InterPro" id="IPR011701">
    <property type="entry name" value="MFS"/>
</dbReference>
<feature type="transmembrane region" description="Helical" evidence="7">
    <location>
        <begin position="422"/>
        <end position="444"/>
    </location>
</feature>
<dbReference type="AlphaFoldDB" id="A0A8H4JPL8"/>
<feature type="region of interest" description="Disordered" evidence="6">
    <location>
        <begin position="1"/>
        <end position="45"/>
    </location>
</feature>
<organism evidence="9 10">
    <name type="scientific">Fusarium austroafricanum</name>
    <dbReference type="NCBI Taxonomy" id="2364996"/>
    <lineage>
        <taxon>Eukaryota</taxon>
        <taxon>Fungi</taxon>
        <taxon>Dikarya</taxon>
        <taxon>Ascomycota</taxon>
        <taxon>Pezizomycotina</taxon>
        <taxon>Sordariomycetes</taxon>
        <taxon>Hypocreomycetidae</taxon>
        <taxon>Hypocreales</taxon>
        <taxon>Nectriaceae</taxon>
        <taxon>Fusarium</taxon>
        <taxon>Fusarium concolor species complex</taxon>
    </lineage>
</organism>
<evidence type="ECO:0000256" key="7">
    <source>
        <dbReference type="SAM" id="Phobius"/>
    </source>
</evidence>
<keyword evidence="10" id="KW-1185">Reference proteome</keyword>
<dbReference type="PANTHER" id="PTHR23502">
    <property type="entry name" value="MAJOR FACILITATOR SUPERFAMILY"/>
    <property type="match status" value="1"/>
</dbReference>
<evidence type="ECO:0000256" key="1">
    <source>
        <dbReference type="ARBA" id="ARBA00004141"/>
    </source>
</evidence>
<dbReference type="OrthoDB" id="5093844at2759"/>
<feature type="transmembrane region" description="Helical" evidence="7">
    <location>
        <begin position="242"/>
        <end position="259"/>
    </location>
</feature>
<feature type="domain" description="Major facilitator superfamily (MFS) profile" evidence="8">
    <location>
        <begin position="91"/>
        <end position="509"/>
    </location>
</feature>
<evidence type="ECO:0000256" key="2">
    <source>
        <dbReference type="ARBA" id="ARBA00022692"/>
    </source>
</evidence>
<dbReference type="EMBL" id="JAADJG010000887">
    <property type="protein sequence ID" value="KAF4434803.1"/>
    <property type="molecule type" value="Genomic_DNA"/>
</dbReference>
<feature type="transmembrane region" description="Helical" evidence="7">
    <location>
        <begin position="182"/>
        <end position="203"/>
    </location>
</feature>
<evidence type="ECO:0000259" key="8">
    <source>
        <dbReference type="PROSITE" id="PS50850"/>
    </source>
</evidence>
<proteinExistence type="predicted"/>
<evidence type="ECO:0000256" key="5">
    <source>
        <dbReference type="ARBA" id="ARBA00023180"/>
    </source>
</evidence>
<reference evidence="9" key="1">
    <citation type="submission" date="2020-01" db="EMBL/GenBank/DDBJ databases">
        <title>Identification and distribution of gene clusters putatively required for synthesis of sphingolipid metabolism inhibitors in phylogenetically diverse species of the filamentous fungus Fusarium.</title>
        <authorList>
            <person name="Kim H.-S."/>
            <person name="Busman M."/>
            <person name="Brown D.W."/>
            <person name="Divon H."/>
            <person name="Uhlig S."/>
            <person name="Proctor R.H."/>
        </authorList>
    </citation>
    <scope>NUCLEOTIDE SEQUENCE</scope>
    <source>
        <strain evidence="9">NRRL 53441</strain>
    </source>
</reference>
<gene>
    <name evidence="9" type="ORF">F53441_13642</name>
</gene>
<keyword evidence="5" id="KW-0325">Glycoprotein</keyword>
<keyword evidence="2 7" id="KW-0812">Transmembrane</keyword>
<name>A0A8H4JPL8_9HYPO</name>
<feature type="transmembrane region" description="Helical" evidence="7">
    <location>
        <begin position="215"/>
        <end position="236"/>
    </location>
</feature>
<comment type="caution">
    <text evidence="9">The sequence shown here is derived from an EMBL/GenBank/DDBJ whole genome shotgun (WGS) entry which is preliminary data.</text>
</comment>
<evidence type="ECO:0000313" key="10">
    <source>
        <dbReference type="Proteomes" id="UP000605986"/>
    </source>
</evidence>
<dbReference type="Proteomes" id="UP000605986">
    <property type="component" value="Unassembled WGS sequence"/>
</dbReference>
<keyword evidence="4 7" id="KW-0472">Membrane</keyword>
<keyword evidence="3 7" id="KW-1133">Transmembrane helix</keyword>
<feature type="transmembrane region" description="Helical" evidence="7">
    <location>
        <begin position="92"/>
        <end position="117"/>
    </location>
</feature>
<dbReference type="FunFam" id="1.20.1250.20:FF:000318">
    <property type="entry name" value="MFS multidrug transporter, putative"/>
    <property type="match status" value="1"/>
</dbReference>
<comment type="subcellular location">
    <subcellularLocation>
        <location evidence="1">Membrane</location>
        <topology evidence="1">Multi-pass membrane protein</topology>
    </subcellularLocation>
</comment>
<feature type="transmembrane region" description="Helical" evidence="7">
    <location>
        <begin position="451"/>
        <end position="473"/>
    </location>
</feature>
<protein>
    <submittedName>
        <fullName evidence="9">MFS general substrate transporter</fullName>
    </submittedName>
</protein>
<feature type="compositionally biased region" description="Polar residues" evidence="6">
    <location>
        <begin position="9"/>
        <end position="26"/>
    </location>
</feature>
<evidence type="ECO:0000256" key="6">
    <source>
        <dbReference type="SAM" id="MobiDB-lite"/>
    </source>
</evidence>
<dbReference type="SUPFAM" id="SSF103473">
    <property type="entry name" value="MFS general substrate transporter"/>
    <property type="match status" value="1"/>
</dbReference>
<accession>A0A8H4JPL8</accession>
<dbReference type="Pfam" id="PF07690">
    <property type="entry name" value="MFS_1"/>
    <property type="match status" value="1"/>
</dbReference>
<dbReference type="InterPro" id="IPR020846">
    <property type="entry name" value="MFS_dom"/>
</dbReference>
<dbReference type="PANTHER" id="PTHR23502:SF2">
    <property type="entry name" value="TRANSPORTER, PUTATIVE (AFU_ORTHOLOGUE AFUA_2G08910)-RELATED"/>
    <property type="match status" value="1"/>
</dbReference>
<dbReference type="GO" id="GO:0005886">
    <property type="term" value="C:plasma membrane"/>
    <property type="evidence" value="ECO:0007669"/>
    <property type="project" value="TreeGrafter"/>
</dbReference>
<evidence type="ECO:0000313" key="9">
    <source>
        <dbReference type="EMBL" id="KAF4434803.1"/>
    </source>
</evidence>
<dbReference type="InterPro" id="IPR036259">
    <property type="entry name" value="MFS_trans_sf"/>
</dbReference>
<feature type="transmembrane region" description="Helical" evidence="7">
    <location>
        <begin position="129"/>
        <end position="148"/>
    </location>
</feature>
<feature type="transmembrane region" description="Helical" evidence="7">
    <location>
        <begin position="485"/>
        <end position="507"/>
    </location>
</feature>
<dbReference type="GO" id="GO:0022857">
    <property type="term" value="F:transmembrane transporter activity"/>
    <property type="evidence" value="ECO:0007669"/>
    <property type="project" value="InterPro"/>
</dbReference>
<evidence type="ECO:0000256" key="3">
    <source>
        <dbReference type="ARBA" id="ARBA00022989"/>
    </source>
</evidence>
<dbReference type="Gene3D" id="1.20.1250.20">
    <property type="entry name" value="MFS general substrate transporter like domains"/>
    <property type="match status" value="1"/>
</dbReference>
<feature type="transmembrane region" description="Helical" evidence="7">
    <location>
        <begin position="157"/>
        <end position="176"/>
    </location>
</feature>
<evidence type="ECO:0000256" key="4">
    <source>
        <dbReference type="ARBA" id="ARBA00023136"/>
    </source>
</evidence>
<sequence length="514" mass="56341">MSFAKHIEQANSPTGMRSSSPVSSPQAFDDHFINGGGNEKTDDPERAFASTLPEAHAQYLLHRHGKTDLYPLPDPTDADPLNWPRQKKITNLVLVAFHACMGTFTGAAIIPAFGTIAEDLDVSIPKTTYLTSLQIMILGVAPFFWLPLSQRFGRRPIFLLSLICSLAGNIGCAKSTSYNSMAGSRAVVAFFIAPAGAIGSGVVQETFFKNERARYMGIWTLMVTIGIPLSPFIFGFVAERVGYRWIYWILAIFVLYFFLGPETRYLRGGAQVTTSASKRDLLSFKRIDPSPFNIQEFLYPLIFFFRSRVLIPSVAYSMVFLFGSVLVTVEIPQLFIPKFRFDEQALGMQFLALIIGGVIGEQLGGNLSDYWMKLGTKRNGGDRPVNEFRLWLSYPGFALTICGTVVFLVMTGELETYNISPIVGAGIAAAGNQAVTTVLITYAVDCYSDDAASIGVFITFLRQTWGFIGPFWFPPMFDSVGLNGSAGICVAMMVVASVLPTAALHAVKRAGDLL</sequence>
<feature type="transmembrane region" description="Helical" evidence="7">
    <location>
        <begin position="314"/>
        <end position="336"/>
    </location>
</feature>
<feature type="transmembrane region" description="Helical" evidence="7">
    <location>
        <begin position="388"/>
        <end position="410"/>
    </location>
</feature>